<comment type="caution">
    <text evidence="2">The sequence shown here is derived from an EMBL/GenBank/DDBJ whole genome shotgun (WGS) entry which is preliminary data.</text>
</comment>
<evidence type="ECO:0000313" key="3">
    <source>
        <dbReference type="Proteomes" id="UP000601435"/>
    </source>
</evidence>
<feature type="non-terminal residue" evidence="2">
    <location>
        <position position="117"/>
    </location>
</feature>
<name>A0A813C5X1_9DINO</name>
<dbReference type="Proteomes" id="UP000601435">
    <property type="component" value="Unassembled WGS sequence"/>
</dbReference>
<evidence type="ECO:0000256" key="1">
    <source>
        <dbReference type="SAM" id="MobiDB-lite"/>
    </source>
</evidence>
<dbReference type="AlphaFoldDB" id="A0A813C5X1"/>
<protein>
    <submittedName>
        <fullName evidence="2">Uncharacterized protein</fullName>
    </submittedName>
</protein>
<feature type="compositionally biased region" description="Basic and acidic residues" evidence="1">
    <location>
        <begin position="58"/>
        <end position="81"/>
    </location>
</feature>
<dbReference type="EMBL" id="CAJNJA010088238">
    <property type="protein sequence ID" value="CAE7939228.1"/>
    <property type="molecule type" value="Genomic_DNA"/>
</dbReference>
<reference evidence="2" key="1">
    <citation type="submission" date="2021-02" db="EMBL/GenBank/DDBJ databases">
        <authorList>
            <person name="Dougan E. K."/>
            <person name="Rhodes N."/>
            <person name="Thang M."/>
            <person name="Chan C."/>
        </authorList>
    </citation>
    <scope>NUCLEOTIDE SEQUENCE</scope>
</reference>
<sequence>MNITSAALSEILTAYELRMPKNSSKHAKIRKLMTLDDVKTTLGEDGLEGLEQKMLEIEKSRASKKKEKEPEAEDATTHERADDDDPAVAACCQLLEELDAEEEMEEAKEEEKKDATE</sequence>
<accession>A0A813C5X1</accession>
<keyword evidence="3" id="KW-1185">Reference proteome</keyword>
<organism evidence="2 3">
    <name type="scientific">Symbiodinium necroappetens</name>
    <dbReference type="NCBI Taxonomy" id="1628268"/>
    <lineage>
        <taxon>Eukaryota</taxon>
        <taxon>Sar</taxon>
        <taxon>Alveolata</taxon>
        <taxon>Dinophyceae</taxon>
        <taxon>Suessiales</taxon>
        <taxon>Symbiodiniaceae</taxon>
        <taxon>Symbiodinium</taxon>
    </lineage>
</organism>
<feature type="region of interest" description="Disordered" evidence="1">
    <location>
        <begin position="58"/>
        <end position="117"/>
    </location>
</feature>
<gene>
    <name evidence="2" type="ORF">SNEC2469_LOCUS33439</name>
</gene>
<evidence type="ECO:0000313" key="2">
    <source>
        <dbReference type="EMBL" id="CAE7939228.1"/>
    </source>
</evidence>
<proteinExistence type="predicted"/>
<feature type="compositionally biased region" description="Acidic residues" evidence="1">
    <location>
        <begin position="96"/>
        <end position="108"/>
    </location>
</feature>